<evidence type="ECO:0000313" key="5">
    <source>
        <dbReference type="Proteomes" id="UP001408789"/>
    </source>
</evidence>
<comment type="similarity">
    <text evidence="1">Belongs to the plant acyltransferase family.</text>
</comment>
<evidence type="ECO:0000256" key="3">
    <source>
        <dbReference type="ARBA" id="ARBA00023315"/>
    </source>
</evidence>
<comment type="caution">
    <text evidence="4">The sequence shown here is derived from an EMBL/GenBank/DDBJ whole genome shotgun (WGS) entry which is preliminary data.</text>
</comment>
<dbReference type="InterPro" id="IPR023213">
    <property type="entry name" value="CAT-like_dom_sf"/>
</dbReference>
<dbReference type="Gene3D" id="3.30.559.10">
    <property type="entry name" value="Chloramphenicol acetyltransferase-like domain"/>
    <property type="match status" value="2"/>
</dbReference>
<dbReference type="Proteomes" id="UP001408789">
    <property type="component" value="Unassembled WGS sequence"/>
</dbReference>
<accession>A0AAP0GKY7</accession>
<organism evidence="4 5">
    <name type="scientific">Deinandra increscens subsp. villosa</name>
    <dbReference type="NCBI Taxonomy" id="3103831"/>
    <lineage>
        <taxon>Eukaryota</taxon>
        <taxon>Viridiplantae</taxon>
        <taxon>Streptophyta</taxon>
        <taxon>Embryophyta</taxon>
        <taxon>Tracheophyta</taxon>
        <taxon>Spermatophyta</taxon>
        <taxon>Magnoliopsida</taxon>
        <taxon>eudicotyledons</taxon>
        <taxon>Gunneridae</taxon>
        <taxon>Pentapetalae</taxon>
        <taxon>asterids</taxon>
        <taxon>campanulids</taxon>
        <taxon>Asterales</taxon>
        <taxon>Asteraceae</taxon>
        <taxon>Asteroideae</taxon>
        <taxon>Heliantheae alliance</taxon>
        <taxon>Madieae</taxon>
        <taxon>Madiinae</taxon>
        <taxon>Deinandra</taxon>
    </lineage>
</organism>
<proteinExistence type="inferred from homology"/>
<evidence type="ECO:0000256" key="1">
    <source>
        <dbReference type="ARBA" id="ARBA00009861"/>
    </source>
</evidence>
<dbReference type="Pfam" id="PF02458">
    <property type="entry name" value="Transferase"/>
    <property type="match status" value="1"/>
</dbReference>
<reference evidence="4 5" key="1">
    <citation type="submission" date="2024-04" db="EMBL/GenBank/DDBJ databases">
        <title>The reference genome of an endangered Asteraceae, Deinandra increscens subsp. villosa, native to the Central Coast of California.</title>
        <authorList>
            <person name="Guilliams M."/>
            <person name="Hasenstab-Lehman K."/>
            <person name="Meyer R."/>
            <person name="Mcevoy S."/>
        </authorList>
    </citation>
    <scope>NUCLEOTIDE SEQUENCE [LARGE SCALE GENOMIC DNA]</scope>
    <source>
        <tissue evidence="4">Leaf</tissue>
    </source>
</reference>
<keyword evidence="2" id="KW-0808">Transferase</keyword>
<gene>
    <name evidence="4" type="ORF">SSX86_024892</name>
</gene>
<dbReference type="PANTHER" id="PTHR31623">
    <property type="entry name" value="F21J9.9"/>
    <property type="match status" value="1"/>
</dbReference>
<sequence length="422" mass="47276">MNMLMGKRFARIRQLHTIISQETITPSSPTPLHLKTHNLSLLDQFAPKFLMPKVLFYKDYKKGNTNILKSSLSNCLTQYYPFAGRFPPSSTSYVDCNDEGVEFTEASFDSRIDDFILNRNQDETTDELLPDEKTGLNSLLKVKVNYLADGGAAIAVSISHKIADGYTAASFINHWATVTRGDTPVNPTFTSTSINSNTIKIPEVMNIGTYKDNYMSRRFVFTNSKLKELREKVITSSDTPLNPSRVELLTSLLFKCVSNSGDFKPSILVHCVNMRNKIIKNSPETATGNVMTLFAAKIAGSSDVMLHEVVAELKKEKMKLEGLGDEQEVGQHFLNTLTMLGAEEGRSFISSSLCRFPFYKVDFGWGNPVKVMTRYPDVDDNGVILLDTPNGDGIEALVHLRKEEMPIFEQDEELLEYVEGEC</sequence>
<protein>
    <recommendedName>
        <fullName evidence="6">Transferase, Chloramphenicol acetyltransferase-like domain protein</fullName>
    </recommendedName>
</protein>
<dbReference type="EMBL" id="JBCNJP010000025">
    <property type="protein sequence ID" value="KAK9053818.1"/>
    <property type="molecule type" value="Genomic_DNA"/>
</dbReference>
<evidence type="ECO:0000313" key="4">
    <source>
        <dbReference type="EMBL" id="KAK9053818.1"/>
    </source>
</evidence>
<dbReference type="GO" id="GO:0016746">
    <property type="term" value="F:acyltransferase activity"/>
    <property type="evidence" value="ECO:0007669"/>
    <property type="project" value="UniProtKB-KW"/>
</dbReference>
<keyword evidence="3" id="KW-0012">Acyltransferase</keyword>
<evidence type="ECO:0000256" key="2">
    <source>
        <dbReference type="ARBA" id="ARBA00022679"/>
    </source>
</evidence>
<keyword evidence="5" id="KW-1185">Reference proteome</keyword>
<evidence type="ECO:0008006" key="6">
    <source>
        <dbReference type="Google" id="ProtNLM"/>
    </source>
</evidence>
<dbReference type="AlphaFoldDB" id="A0AAP0GKY7"/>
<name>A0AAP0GKY7_9ASTR</name>
<dbReference type="PANTHER" id="PTHR31623:SF92">
    <property type="entry name" value="VINORINE SYNTHASE"/>
    <property type="match status" value="1"/>
</dbReference>